<feature type="compositionally biased region" description="Acidic residues" evidence="3">
    <location>
        <begin position="192"/>
        <end position="221"/>
    </location>
</feature>
<dbReference type="EMBL" id="UYRV01029462">
    <property type="protein sequence ID" value="VDK83598.1"/>
    <property type="molecule type" value="Genomic_DNA"/>
</dbReference>
<dbReference type="InterPro" id="IPR050634">
    <property type="entry name" value="DNA_Topoisomerase_II"/>
</dbReference>
<dbReference type="PANTHER" id="PTHR10169">
    <property type="entry name" value="DNA TOPOISOMERASE/GYRASE"/>
    <property type="match status" value="1"/>
</dbReference>
<keyword evidence="5" id="KW-1185">Reference proteome</keyword>
<dbReference type="GO" id="GO:0000712">
    <property type="term" value="P:resolution of meiotic recombination intermediates"/>
    <property type="evidence" value="ECO:0007669"/>
    <property type="project" value="TreeGrafter"/>
</dbReference>
<evidence type="ECO:0000256" key="1">
    <source>
        <dbReference type="ARBA" id="ARBA00023125"/>
    </source>
</evidence>
<dbReference type="OrthoDB" id="5910115at2759"/>
<dbReference type="GO" id="GO:0005524">
    <property type="term" value="F:ATP binding"/>
    <property type="evidence" value="ECO:0007669"/>
    <property type="project" value="InterPro"/>
</dbReference>
<evidence type="ECO:0000313" key="5">
    <source>
        <dbReference type="Proteomes" id="UP000271889"/>
    </source>
</evidence>
<feature type="compositionally biased region" description="Basic and acidic residues" evidence="3">
    <location>
        <begin position="224"/>
        <end position="235"/>
    </location>
</feature>
<dbReference type="GO" id="GO:0003677">
    <property type="term" value="F:DNA binding"/>
    <property type="evidence" value="ECO:0007669"/>
    <property type="project" value="UniProtKB-KW"/>
</dbReference>
<evidence type="ECO:0000313" key="4">
    <source>
        <dbReference type="EMBL" id="VDK83598.1"/>
    </source>
</evidence>
<dbReference type="InterPro" id="IPR013760">
    <property type="entry name" value="Topo_IIA-like_dom_sf"/>
</dbReference>
<keyword evidence="2" id="KW-0175">Coiled coil</keyword>
<gene>
    <name evidence="4" type="ORF">CGOC_LOCUS8159</name>
</gene>
<reference evidence="4 5" key="1">
    <citation type="submission" date="2018-11" db="EMBL/GenBank/DDBJ databases">
        <authorList>
            <consortium name="Pathogen Informatics"/>
        </authorList>
    </citation>
    <scope>NUCLEOTIDE SEQUENCE [LARGE SCALE GENOMIC DNA]</scope>
</reference>
<dbReference type="InterPro" id="IPR013757">
    <property type="entry name" value="Topo_IIA_A_a_sf"/>
</dbReference>
<name>A0A3P6UVR1_CYLGO</name>
<evidence type="ECO:0000256" key="2">
    <source>
        <dbReference type="SAM" id="Coils"/>
    </source>
</evidence>
<dbReference type="GO" id="GO:0005634">
    <property type="term" value="C:nucleus"/>
    <property type="evidence" value="ECO:0007669"/>
    <property type="project" value="TreeGrafter"/>
</dbReference>
<feature type="coiled-coil region" evidence="2">
    <location>
        <begin position="33"/>
        <end position="94"/>
    </location>
</feature>
<dbReference type="SUPFAM" id="SSF56719">
    <property type="entry name" value="Type II DNA topoisomerase"/>
    <property type="match status" value="1"/>
</dbReference>
<organism evidence="4 5">
    <name type="scientific">Cylicostephanus goldi</name>
    <name type="common">Nematode worm</name>
    <dbReference type="NCBI Taxonomy" id="71465"/>
    <lineage>
        <taxon>Eukaryota</taxon>
        <taxon>Metazoa</taxon>
        <taxon>Ecdysozoa</taxon>
        <taxon>Nematoda</taxon>
        <taxon>Chromadorea</taxon>
        <taxon>Rhabditida</taxon>
        <taxon>Rhabditina</taxon>
        <taxon>Rhabditomorpha</taxon>
        <taxon>Strongyloidea</taxon>
        <taxon>Strongylidae</taxon>
        <taxon>Cylicostephanus</taxon>
    </lineage>
</organism>
<proteinExistence type="predicted"/>
<feature type="compositionally biased region" description="Basic and acidic residues" evidence="3">
    <location>
        <begin position="138"/>
        <end position="181"/>
    </location>
</feature>
<accession>A0A3P6UVR1</accession>
<protein>
    <recommendedName>
        <fullName evidence="6">DNA topoisomerase type IIA domain-containing protein</fullName>
    </recommendedName>
</protein>
<evidence type="ECO:0008006" key="6">
    <source>
        <dbReference type="Google" id="ProtNLM"/>
    </source>
</evidence>
<dbReference type="GO" id="GO:0003918">
    <property type="term" value="F:DNA topoisomerase type II (double strand cut, ATP-hydrolyzing) activity"/>
    <property type="evidence" value="ECO:0007669"/>
    <property type="project" value="InterPro"/>
</dbReference>
<dbReference type="Proteomes" id="UP000271889">
    <property type="component" value="Unassembled WGS sequence"/>
</dbReference>
<dbReference type="GO" id="GO:0000819">
    <property type="term" value="P:sister chromatid segregation"/>
    <property type="evidence" value="ECO:0007669"/>
    <property type="project" value="TreeGrafter"/>
</dbReference>
<dbReference type="PANTHER" id="PTHR10169:SF62">
    <property type="entry name" value="DNA TOPOISOMERASE 2 TOP-2-RELATED"/>
    <property type="match status" value="1"/>
</dbReference>
<sequence length="235" mass="27010">MRGQFKEDGGGDRDRDLEGKLSDYDYLVGMALIKLSEEEKNKLLKESDDKLRELRDLESKTWADLWNADLEVFLEALEKQEAKEKADLEISIKNAMKKFTKEDKSRNKRTAAFAAEVFPAKDGMRVLPNIDKSLKEKYEKISAAATREKKPKEPKPPKEPKEKKPKKEGDDIKKFMTGEKKSPKKKKRDEWNSDESSTELSDVDDLEESALFDDEDDDVVEEVLPPKKDRASRGP</sequence>
<evidence type="ECO:0000256" key="3">
    <source>
        <dbReference type="SAM" id="MobiDB-lite"/>
    </source>
</evidence>
<dbReference type="AlphaFoldDB" id="A0A3P6UVR1"/>
<feature type="region of interest" description="Disordered" evidence="3">
    <location>
        <begin position="138"/>
        <end position="235"/>
    </location>
</feature>
<keyword evidence="1" id="KW-0238">DNA-binding</keyword>
<dbReference type="Gene3D" id="1.10.268.10">
    <property type="entry name" value="Topoisomerase, domain 3"/>
    <property type="match status" value="1"/>
</dbReference>